<dbReference type="InterPro" id="IPR009056">
    <property type="entry name" value="Cyt_c-like_dom"/>
</dbReference>
<dbReference type="PATRIC" id="fig|1280951.3.peg.1199"/>
<feature type="domain" description="Cytochrome c" evidence="6">
    <location>
        <begin position="41"/>
        <end position="122"/>
    </location>
</feature>
<evidence type="ECO:0000313" key="7">
    <source>
        <dbReference type="EMBL" id="KCZ95187.1"/>
    </source>
</evidence>
<evidence type="ECO:0000259" key="6">
    <source>
        <dbReference type="PROSITE" id="PS51007"/>
    </source>
</evidence>
<comment type="caution">
    <text evidence="7">The sequence shown here is derived from an EMBL/GenBank/DDBJ whole genome shotgun (WGS) entry which is preliminary data.</text>
</comment>
<protein>
    <submittedName>
        <fullName evidence="7">Cytochrome c family protein</fullName>
    </submittedName>
</protein>
<dbReference type="AlphaFoldDB" id="A0A059FX52"/>
<keyword evidence="3 4" id="KW-0408">Iron</keyword>
<feature type="chain" id="PRO_5001572966" evidence="5">
    <location>
        <begin position="31"/>
        <end position="124"/>
    </location>
</feature>
<accession>A0A059FX52</accession>
<reference evidence="7 8" key="1">
    <citation type="submission" date="2013-04" db="EMBL/GenBank/DDBJ databases">
        <title>Hyphomonas hirschiana VP5 Genome Sequencing.</title>
        <authorList>
            <person name="Lai Q."/>
            <person name="Shao Z."/>
        </authorList>
    </citation>
    <scope>NUCLEOTIDE SEQUENCE [LARGE SCALE GENOMIC DNA]</scope>
    <source>
        <strain evidence="7 8">VP5</strain>
    </source>
</reference>
<dbReference type="GO" id="GO:0020037">
    <property type="term" value="F:heme binding"/>
    <property type="evidence" value="ECO:0007669"/>
    <property type="project" value="InterPro"/>
</dbReference>
<proteinExistence type="predicted"/>
<sequence>MAVTIAKSQLAGIAMLAGALACLPACSREAGDAPAPSASEPATLPGEQIATDLCAGCHAVGLEGESPHTDAPPFRQLSEKYPVRYLEEALAEGISVGHEDMPEFTLEADQVEQLIVYLESIQAQ</sequence>
<evidence type="ECO:0000256" key="3">
    <source>
        <dbReference type="ARBA" id="ARBA00023004"/>
    </source>
</evidence>
<keyword evidence="8" id="KW-1185">Reference proteome</keyword>
<organism evidence="7 8">
    <name type="scientific">Hyphomonas hirschiana VP5</name>
    <dbReference type="NCBI Taxonomy" id="1280951"/>
    <lineage>
        <taxon>Bacteria</taxon>
        <taxon>Pseudomonadati</taxon>
        <taxon>Pseudomonadota</taxon>
        <taxon>Alphaproteobacteria</taxon>
        <taxon>Hyphomonadales</taxon>
        <taxon>Hyphomonadaceae</taxon>
        <taxon>Hyphomonas</taxon>
    </lineage>
</organism>
<keyword evidence="2 4" id="KW-0479">Metal-binding</keyword>
<dbReference type="EMBL" id="ARYI01000004">
    <property type="protein sequence ID" value="KCZ95187.1"/>
    <property type="molecule type" value="Genomic_DNA"/>
</dbReference>
<dbReference type="GO" id="GO:0009055">
    <property type="term" value="F:electron transfer activity"/>
    <property type="evidence" value="ECO:0007669"/>
    <property type="project" value="InterPro"/>
</dbReference>
<feature type="signal peptide" evidence="5">
    <location>
        <begin position="1"/>
        <end position="30"/>
    </location>
</feature>
<dbReference type="SUPFAM" id="SSF46626">
    <property type="entry name" value="Cytochrome c"/>
    <property type="match status" value="1"/>
</dbReference>
<keyword evidence="5" id="KW-0732">Signal</keyword>
<name>A0A059FX52_9PROT</name>
<dbReference type="Pfam" id="PF00034">
    <property type="entry name" value="Cytochrom_C"/>
    <property type="match status" value="1"/>
</dbReference>
<dbReference type="GO" id="GO:0046872">
    <property type="term" value="F:metal ion binding"/>
    <property type="evidence" value="ECO:0007669"/>
    <property type="project" value="UniProtKB-KW"/>
</dbReference>
<dbReference type="PROSITE" id="PS51007">
    <property type="entry name" value="CYTC"/>
    <property type="match status" value="1"/>
</dbReference>
<dbReference type="PROSITE" id="PS51257">
    <property type="entry name" value="PROKAR_LIPOPROTEIN"/>
    <property type="match status" value="1"/>
</dbReference>
<evidence type="ECO:0000256" key="4">
    <source>
        <dbReference type="PROSITE-ProRule" id="PRU00433"/>
    </source>
</evidence>
<gene>
    <name evidence="7" type="ORF">HHI_05939</name>
</gene>
<dbReference type="Proteomes" id="UP000025061">
    <property type="component" value="Unassembled WGS sequence"/>
</dbReference>
<evidence type="ECO:0000256" key="5">
    <source>
        <dbReference type="SAM" id="SignalP"/>
    </source>
</evidence>
<evidence type="ECO:0000313" key="8">
    <source>
        <dbReference type="Proteomes" id="UP000025061"/>
    </source>
</evidence>
<evidence type="ECO:0000256" key="1">
    <source>
        <dbReference type="ARBA" id="ARBA00022617"/>
    </source>
</evidence>
<evidence type="ECO:0000256" key="2">
    <source>
        <dbReference type="ARBA" id="ARBA00022723"/>
    </source>
</evidence>
<keyword evidence="1 4" id="KW-0349">Heme</keyword>
<dbReference type="InterPro" id="IPR036909">
    <property type="entry name" value="Cyt_c-like_dom_sf"/>
</dbReference>
<dbReference type="Gene3D" id="1.10.760.10">
    <property type="entry name" value="Cytochrome c-like domain"/>
    <property type="match status" value="1"/>
</dbReference>
<dbReference type="RefSeq" id="WP_011647395.1">
    <property type="nucleotide sequence ID" value="NZ_ARYI01000004.1"/>
</dbReference>